<dbReference type="AlphaFoldDB" id="A0A0F9MZ27"/>
<evidence type="ECO:0000313" key="1">
    <source>
        <dbReference type="EMBL" id="KKN04707.1"/>
    </source>
</evidence>
<gene>
    <name evidence="1" type="ORF">LCGC14_1094800</name>
</gene>
<accession>A0A0F9MZ27</accession>
<reference evidence="1" key="1">
    <citation type="journal article" date="2015" name="Nature">
        <title>Complex archaea that bridge the gap between prokaryotes and eukaryotes.</title>
        <authorList>
            <person name="Spang A."/>
            <person name="Saw J.H."/>
            <person name="Jorgensen S.L."/>
            <person name="Zaremba-Niedzwiedzka K."/>
            <person name="Martijn J."/>
            <person name="Lind A.E."/>
            <person name="van Eijk R."/>
            <person name="Schleper C."/>
            <person name="Guy L."/>
            <person name="Ettema T.J."/>
        </authorList>
    </citation>
    <scope>NUCLEOTIDE SEQUENCE</scope>
</reference>
<protein>
    <submittedName>
        <fullName evidence="1">Uncharacterized protein</fullName>
    </submittedName>
</protein>
<organism evidence="1">
    <name type="scientific">marine sediment metagenome</name>
    <dbReference type="NCBI Taxonomy" id="412755"/>
    <lineage>
        <taxon>unclassified sequences</taxon>
        <taxon>metagenomes</taxon>
        <taxon>ecological metagenomes</taxon>
    </lineage>
</organism>
<comment type="caution">
    <text evidence="1">The sequence shown here is derived from an EMBL/GenBank/DDBJ whole genome shotgun (WGS) entry which is preliminary data.</text>
</comment>
<name>A0A0F9MZ27_9ZZZZ</name>
<dbReference type="EMBL" id="LAZR01004885">
    <property type="protein sequence ID" value="KKN04707.1"/>
    <property type="molecule type" value="Genomic_DNA"/>
</dbReference>
<sequence length="120" mass="13228">MSFKISGVELVRRLRVRVPEFESMATHCLEHASEIRKRIEGISDIVGRGRTTIVPDPEQIWQARAEGYSARAADLQWLSDSIVENQVHDVSGEDLMALGIIGATGAMSMEYLVGGSPEED</sequence>
<proteinExistence type="predicted"/>